<accession>A0ABM1MBL8</accession>
<evidence type="ECO:0000256" key="2">
    <source>
        <dbReference type="ARBA" id="ARBA00022801"/>
    </source>
</evidence>
<evidence type="ECO:0000256" key="1">
    <source>
        <dbReference type="ARBA" id="ARBA00008225"/>
    </source>
</evidence>
<dbReference type="InterPro" id="IPR003010">
    <property type="entry name" value="C-N_Hydrolase"/>
</dbReference>
<dbReference type="PANTHER" id="PTHR10609:SF14">
    <property type="entry name" value="BIOTINIDASE"/>
    <property type="match status" value="1"/>
</dbReference>
<name>A0ABM1MBL8_NICVS</name>
<sequence length="493" mass="55184">MARWRNRNTRVVMRTTVIILSFFCVLVASRRTYKAAVVNYVPHHKYVNNDSEIIKENTSKFSYYIEECIKCDIVIFPEYSLFSKDFNRAFVRELAIKVPTPPAVGICSQGSNNFITRMSCISKQFEKYVVVNILEIDDGNLYNTNIVFDREGTLISKYRKRHLSVGEQQFLTPGQDSVIFYTDFEGAFSLLIGEDVLYAGSDGLAPNVILTTSLKSKLPFFGALSIYDGFSKHYGVNLLVADYNAQPEQNGASGFYLASNSTKSEITTSQETSKPIESIIETHPKFLDICHREEQSPKGIFAYKPNTIEKDSSVKEDFKNYRFQPLKNGANELKLVSSDGKLLCEFKVNIILVPDMIYVAAVYSDKESQGYGCAVLVCEGSDLNTCGGRHLQSKSVQITSIEIKADNKNVDFKNPNIPITLTYDLKPIGMYTYCADDDGITMKSSQHLSDIITFGFFGRNPIGFNDPSKPNSAHLNGVSLALSLLAATLYLLH</sequence>
<evidence type="ECO:0000313" key="5">
    <source>
        <dbReference type="RefSeq" id="XP_017771968.1"/>
    </source>
</evidence>
<keyword evidence="2" id="KW-0378">Hydrolase</keyword>
<dbReference type="GeneID" id="108559264"/>
<dbReference type="Gene3D" id="3.60.110.10">
    <property type="entry name" value="Carbon-nitrogen hydrolase"/>
    <property type="match status" value="1"/>
</dbReference>
<organism evidence="4 5">
    <name type="scientific">Nicrophorus vespilloides</name>
    <name type="common">Boreal carrion beetle</name>
    <dbReference type="NCBI Taxonomy" id="110193"/>
    <lineage>
        <taxon>Eukaryota</taxon>
        <taxon>Metazoa</taxon>
        <taxon>Ecdysozoa</taxon>
        <taxon>Arthropoda</taxon>
        <taxon>Hexapoda</taxon>
        <taxon>Insecta</taxon>
        <taxon>Pterygota</taxon>
        <taxon>Neoptera</taxon>
        <taxon>Endopterygota</taxon>
        <taxon>Coleoptera</taxon>
        <taxon>Polyphaga</taxon>
        <taxon>Staphyliniformia</taxon>
        <taxon>Silphidae</taxon>
        <taxon>Nicrophorinae</taxon>
        <taxon>Nicrophorus</taxon>
    </lineage>
</organism>
<dbReference type="PANTHER" id="PTHR10609">
    <property type="entry name" value="BIOTINIDASE-RELATED"/>
    <property type="match status" value="1"/>
</dbReference>
<feature type="domain" description="CN hydrolase" evidence="3">
    <location>
        <begin position="33"/>
        <end position="286"/>
    </location>
</feature>
<dbReference type="Proteomes" id="UP000695000">
    <property type="component" value="Unplaced"/>
</dbReference>
<proteinExistence type="inferred from homology"/>
<evidence type="ECO:0000313" key="4">
    <source>
        <dbReference type="Proteomes" id="UP000695000"/>
    </source>
</evidence>
<comment type="similarity">
    <text evidence="1">Belongs to the carbon-nitrogen hydrolase superfamily. BTD/VNN family.</text>
</comment>
<dbReference type="PROSITE" id="PS50263">
    <property type="entry name" value="CN_HYDROLASE"/>
    <property type="match status" value="1"/>
</dbReference>
<dbReference type="InterPro" id="IPR043957">
    <property type="entry name" value="Vanin_C"/>
</dbReference>
<dbReference type="RefSeq" id="XP_017771968.1">
    <property type="nucleotide sequence ID" value="XM_017916479.1"/>
</dbReference>
<reference evidence="5" key="1">
    <citation type="submission" date="2025-08" db="UniProtKB">
        <authorList>
            <consortium name="RefSeq"/>
        </authorList>
    </citation>
    <scope>IDENTIFICATION</scope>
    <source>
        <tissue evidence="5">Whole Larva</tissue>
    </source>
</reference>
<evidence type="ECO:0000259" key="3">
    <source>
        <dbReference type="PROSITE" id="PS50263"/>
    </source>
</evidence>
<dbReference type="InterPro" id="IPR040154">
    <property type="entry name" value="Biotinidase/VNN"/>
</dbReference>
<dbReference type="Pfam" id="PF19018">
    <property type="entry name" value="Vanin_C"/>
    <property type="match status" value="1"/>
</dbReference>
<dbReference type="InterPro" id="IPR036526">
    <property type="entry name" value="C-N_Hydrolase_sf"/>
</dbReference>
<protein>
    <submittedName>
        <fullName evidence="5">Pantetheinase-like isoform X1</fullName>
    </submittedName>
</protein>
<dbReference type="SUPFAM" id="SSF56317">
    <property type="entry name" value="Carbon-nitrogen hydrolase"/>
    <property type="match status" value="1"/>
</dbReference>
<gene>
    <name evidence="5" type="primary">LOC108559264</name>
</gene>
<dbReference type="Pfam" id="PF00795">
    <property type="entry name" value="CN_hydrolase"/>
    <property type="match status" value="1"/>
</dbReference>
<keyword evidence="4" id="KW-1185">Reference proteome</keyword>